<gene>
    <name evidence="1" type="ORF">CN984_20335</name>
</gene>
<dbReference type="RefSeq" id="WP_098765929.1">
    <property type="nucleotide sequence ID" value="NZ_NUIL01000035.1"/>
</dbReference>
<dbReference type="SUPFAM" id="SSF55729">
    <property type="entry name" value="Acyl-CoA N-acyltransferases (Nat)"/>
    <property type="match status" value="1"/>
</dbReference>
<dbReference type="Gene3D" id="3.40.630.30">
    <property type="match status" value="1"/>
</dbReference>
<evidence type="ECO:0000313" key="1">
    <source>
        <dbReference type="EMBL" id="PGO24576.1"/>
    </source>
</evidence>
<dbReference type="InterPro" id="IPR016181">
    <property type="entry name" value="Acyl_CoA_acyltransferase"/>
</dbReference>
<sequence length="129" mass="14501">MTDAFLLDGAEKEAAGLDIPFSSVPALKIGKLVVSSKYKGRMIEGRKLNYGSFLLELSLGKATQLELSGIACRFLTVDADIEFNPDTPSFYERNGFVRNEHRSVKNRKKNVSMRYDLFTDTFEEDGLHT</sequence>
<proteinExistence type="predicted"/>
<protein>
    <recommendedName>
        <fullName evidence="3">GNAT family N-acetyltransferase</fullName>
    </recommendedName>
</protein>
<evidence type="ECO:0000313" key="2">
    <source>
        <dbReference type="Proteomes" id="UP000223777"/>
    </source>
</evidence>
<dbReference type="Proteomes" id="UP000223777">
    <property type="component" value="Unassembled WGS sequence"/>
</dbReference>
<dbReference type="AlphaFoldDB" id="A0A2B9PPI1"/>
<organism evidence="1 2">
    <name type="scientific">Bacillus cereus</name>
    <dbReference type="NCBI Taxonomy" id="1396"/>
    <lineage>
        <taxon>Bacteria</taxon>
        <taxon>Bacillati</taxon>
        <taxon>Bacillota</taxon>
        <taxon>Bacilli</taxon>
        <taxon>Bacillales</taxon>
        <taxon>Bacillaceae</taxon>
        <taxon>Bacillus</taxon>
        <taxon>Bacillus cereus group</taxon>
    </lineage>
</organism>
<reference evidence="1 2" key="1">
    <citation type="submission" date="2017-09" db="EMBL/GenBank/DDBJ databases">
        <title>Large-scale bioinformatics analysis of Bacillus genomes uncovers conserved roles of natural products in bacterial physiology.</title>
        <authorList>
            <consortium name="Agbiome Team Llc"/>
            <person name="Bleich R.M."/>
            <person name="Grubbs K.J."/>
            <person name="Santa Maria K.C."/>
            <person name="Allen S.E."/>
            <person name="Farag S."/>
            <person name="Shank E.A."/>
            <person name="Bowers A."/>
        </authorList>
    </citation>
    <scope>NUCLEOTIDE SEQUENCE [LARGE SCALE GENOMIC DNA]</scope>
    <source>
        <strain evidence="1 2">AFS050027</strain>
    </source>
</reference>
<comment type="caution">
    <text evidence="1">The sequence shown here is derived from an EMBL/GenBank/DDBJ whole genome shotgun (WGS) entry which is preliminary data.</text>
</comment>
<accession>A0A2B9PPI1</accession>
<name>A0A2B9PPI1_BACCE</name>
<evidence type="ECO:0008006" key="3">
    <source>
        <dbReference type="Google" id="ProtNLM"/>
    </source>
</evidence>
<dbReference type="EMBL" id="NUIL01000035">
    <property type="protein sequence ID" value="PGO24576.1"/>
    <property type="molecule type" value="Genomic_DNA"/>
</dbReference>